<gene>
    <name evidence="2" type="ORF">J7337_013898</name>
</gene>
<feature type="compositionally biased region" description="Basic and acidic residues" evidence="1">
    <location>
        <begin position="35"/>
        <end position="57"/>
    </location>
</feature>
<dbReference type="KEGG" id="fmu:J7337_013898"/>
<dbReference type="RefSeq" id="XP_044673759.1">
    <property type="nucleotide sequence ID" value="XM_044831373.1"/>
</dbReference>
<comment type="caution">
    <text evidence="2">The sequence shown here is derived from an EMBL/GenBank/DDBJ whole genome shotgun (WGS) entry which is preliminary data.</text>
</comment>
<organism evidence="2 3">
    <name type="scientific">Fusarium musae</name>
    <dbReference type="NCBI Taxonomy" id="1042133"/>
    <lineage>
        <taxon>Eukaryota</taxon>
        <taxon>Fungi</taxon>
        <taxon>Dikarya</taxon>
        <taxon>Ascomycota</taxon>
        <taxon>Pezizomycotina</taxon>
        <taxon>Sordariomycetes</taxon>
        <taxon>Hypocreomycetidae</taxon>
        <taxon>Hypocreales</taxon>
        <taxon>Nectriaceae</taxon>
        <taxon>Fusarium</taxon>
    </lineage>
</organism>
<reference evidence="2" key="1">
    <citation type="journal article" date="2021" name="Mol. Plant Microbe Interact.">
        <title>Telomere to telomere genome assembly of Fusarium musae F31, causal agent of crown rot disease of banana.</title>
        <authorList>
            <person name="Degradi L."/>
            <person name="Tava V."/>
            <person name="Kunova A."/>
            <person name="Cortesi P."/>
            <person name="Saracchi M."/>
            <person name="Pasquali M."/>
        </authorList>
    </citation>
    <scope>NUCLEOTIDE SEQUENCE</scope>
    <source>
        <strain evidence="2">F31</strain>
    </source>
</reference>
<dbReference type="GeneID" id="68321754"/>
<feature type="compositionally biased region" description="Polar residues" evidence="1">
    <location>
        <begin position="21"/>
        <end position="31"/>
    </location>
</feature>
<feature type="compositionally biased region" description="Basic and acidic residues" evidence="1">
    <location>
        <begin position="66"/>
        <end position="90"/>
    </location>
</feature>
<protein>
    <submittedName>
        <fullName evidence="2">Uncharacterized protein</fullName>
    </submittedName>
</protein>
<dbReference type="Proteomes" id="UP000827133">
    <property type="component" value="Unassembled WGS sequence"/>
</dbReference>
<evidence type="ECO:0000313" key="2">
    <source>
        <dbReference type="EMBL" id="KAG9494759.1"/>
    </source>
</evidence>
<dbReference type="EMBL" id="JAHBCI010000012">
    <property type="protein sequence ID" value="KAG9494759.1"/>
    <property type="molecule type" value="Genomic_DNA"/>
</dbReference>
<accession>A0A9P8D3Q5</accession>
<name>A0A9P8D3Q5_9HYPO</name>
<evidence type="ECO:0000256" key="1">
    <source>
        <dbReference type="SAM" id="MobiDB-lite"/>
    </source>
</evidence>
<proteinExistence type="predicted"/>
<keyword evidence="3" id="KW-1185">Reference proteome</keyword>
<sequence length="278" mass="29992">MSLSGEPEALASKITAADSGAPSSPIVSNAATKGEGLKSKLGDEEKKTEHQSPDSDSQKTPASQPTHKEPDLKDETRTIENDIPHKKADEENGETPEPEKEVGKDLGQKKEESGDKSDEEKLLNTSEKDKGGESKEEGKEAAPSEEKDTKGQKTEDGDSNPKEKADSKDSDKANEKGSNDNKNESPEVPTPPSSKDLGVDGFLASPPEKASTFQEKDRSWDADGYTATNGLDDFAKKHEASQLVEGQWVEILENCNAMYGWCVDGPNKQIVRAPKPGR</sequence>
<feature type="compositionally biased region" description="Basic and acidic residues" evidence="1">
    <location>
        <begin position="97"/>
        <end position="185"/>
    </location>
</feature>
<feature type="region of interest" description="Disordered" evidence="1">
    <location>
        <begin position="1"/>
        <end position="218"/>
    </location>
</feature>
<dbReference type="AlphaFoldDB" id="A0A9P8D3Q5"/>
<evidence type="ECO:0000313" key="3">
    <source>
        <dbReference type="Proteomes" id="UP000827133"/>
    </source>
</evidence>